<keyword evidence="9" id="KW-0966">Cell projection</keyword>
<comment type="similarity">
    <text evidence="2 6">Belongs to the flagella basal body rod proteins family.</text>
</comment>
<accession>A0A937CUC4</accession>
<evidence type="ECO:0000256" key="1">
    <source>
        <dbReference type="ARBA" id="ARBA00004117"/>
    </source>
</evidence>
<evidence type="ECO:0000313" key="9">
    <source>
        <dbReference type="EMBL" id="MBL0393510.1"/>
    </source>
</evidence>
<feature type="compositionally biased region" description="Basic and acidic residues" evidence="7">
    <location>
        <begin position="61"/>
        <end position="75"/>
    </location>
</feature>
<dbReference type="InterPro" id="IPR019776">
    <property type="entry name" value="Flagellar_basal_body_rod_CS"/>
</dbReference>
<dbReference type="GO" id="GO:0071973">
    <property type="term" value="P:bacterial-type flagellum-dependent cell motility"/>
    <property type="evidence" value="ECO:0007669"/>
    <property type="project" value="InterPro"/>
</dbReference>
<name>A0A937CUC4_9BURK</name>
<dbReference type="PIRSF" id="PIRSF002889">
    <property type="entry name" value="Rod_FlgB"/>
    <property type="match status" value="1"/>
</dbReference>
<comment type="function">
    <text evidence="5 6">Structural component of flagellum, the bacterial motility apparatus. Part of the rod structure of flagellar basal body.</text>
</comment>
<evidence type="ECO:0000256" key="3">
    <source>
        <dbReference type="ARBA" id="ARBA00014376"/>
    </source>
</evidence>
<sequence length="127" mass="13192">MPASLESVTTVALSAALDTASRRQAAVAANVANASTPGYVPLRLSFDGHLAEARTALRERGGLDRAAAESLRAEMEPAPDSGGQPAAVQLDVEMAELARNSVEYQALLQGLSRHLALLALAASDGRR</sequence>
<dbReference type="InterPro" id="IPR006300">
    <property type="entry name" value="FlgB"/>
</dbReference>
<evidence type="ECO:0000256" key="4">
    <source>
        <dbReference type="ARBA" id="ARBA00023143"/>
    </source>
</evidence>
<reference evidence="9 10" key="1">
    <citation type="journal article" date="2017" name="Int. J. Syst. Evol. Microbiol.">
        <title>Ramlibacter monticola sp. nov., isolated from forest soil.</title>
        <authorList>
            <person name="Chaudhary D.K."/>
            <person name="Kim J."/>
        </authorList>
    </citation>
    <scope>NUCLEOTIDE SEQUENCE [LARGE SCALE GENOMIC DNA]</scope>
    <source>
        <strain evidence="9 10">KACC 19175</strain>
    </source>
</reference>
<protein>
    <recommendedName>
        <fullName evidence="3 6">Flagellar basal body rod protein FlgB</fullName>
    </recommendedName>
</protein>
<keyword evidence="10" id="KW-1185">Reference proteome</keyword>
<proteinExistence type="inferred from homology"/>
<keyword evidence="4 6" id="KW-0975">Bacterial flagellum</keyword>
<keyword evidence="9" id="KW-0969">Cilium</keyword>
<evidence type="ECO:0000259" key="8">
    <source>
        <dbReference type="Pfam" id="PF00460"/>
    </source>
</evidence>
<dbReference type="PROSITE" id="PS00588">
    <property type="entry name" value="FLAGELLA_BB_ROD"/>
    <property type="match status" value="1"/>
</dbReference>
<dbReference type="GO" id="GO:0030694">
    <property type="term" value="C:bacterial-type flagellum basal body, rod"/>
    <property type="evidence" value="ECO:0007669"/>
    <property type="project" value="InterPro"/>
</dbReference>
<feature type="region of interest" description="Disordered" evidence="7">
    <location>
        <begin position="61"/>
        <end position="85"/>
    </location>
</feature>
<gene>
    <name evidence="9" type="ORF">JJ685_20405</name>
</gene>
<feature type="domain" description="Flagellar basal body rod protein N-terminal" evidence="8">
    <location>
        <begin position="16"/>
        <end position="39"/>
    </location>
</feature>
<organism evidence="9 10">
    <name type="scientific">Ramlibacter monticola</name>
    <dbReference type="NCBI Taxonomy" id="1926872"/>
    <lineage>
        <taxon>Bacteria</taxon>
        <taxon>Pseudomonadati</taxon>
        <taxon>Pseudomonadota</taxon>
        <taxon>Betaproteobacteria</taxon>
        <taxon>Burkholderiales</taxon>
        <taxon>Comamonadaceae</taxon>
        <taxon>Ramlibacter</taxon>
    </lineage>
</organism>
<evidence type="ECO:0000256" key="7">
    <source>
        <dbReference type="SAM" id="MobiDB-lite"/>
    </source>
</evidence>
<dbReference type="InterPro" id="IPR001444">
    <property type="entry name" value="Flag_bb_rod_N"/>
</dbReference>
<comment type="subcellular location">
    <subcellularLocation>
        <location evidence="1 6">Bacterial flagellum basal body</location>
    </subcellularLocation>
</comment>
<dbReference type="Proteomes" id="UP000599109">
    <property type="component" value="Unassembled WGS sequence"/>
</dbReference>
<dbReference type="Pfam" id="PF00460">
    <property type="entry name" value="Flg_bb_rod"/>
    <property type="match status" value="1"/>
</dbReference>
<keyword evidence="9" id="KW-0282">Flagellum</keyword>
<dbReference type="AlphaFoldDB" id="A0A937CUC4"/>
<comment type="subunit">
    <text evidence="6">The basal body constitutes a major portion of the flagellar organelle and consists of a number of rings mounted on a central rod.</text>
</comment>
<evidence type="ECO:0000313" key="10">
    <source>
        <dbReference type="Proteomes" id="UP000599109"/>
    </source>
</evidence>
<evidence type="ECO:0000256" key="6">
    <source>
        <dbReference type="PIRNR" id="PIRNR002889"/>
    </source>
</evidence>
<evidence type="ECO:0000256" key="5">
    <source>
        <dbReference type="ARBA" id="ARBA00024934"/>
    </source>
</evidence>
<dbReference type="RefSeq" id="WP_201676168.1">
    <property type="nucleotide sequence ID" value="NZ_JAEQNE010000005.1"/>
</dbReference>
<dbReference type="EMBL" id="JAEQNE010000005">
    <property type="protein sequence ID" value="MBL0393510.1"/>
    <property type="molecule type" value="Genomic_DNA"/>
</dbReference>
<comment type="caution">
    <text evidence="9">The sequence shown here is derived from an EMBL/GenBank/DDBJ whole genome shotgun (WGS) entry which is preliminary data.</text>
</comment>
<evidence type="ECO:0000256" key="2">
    <source>
        <dbReference type="ARBA" id="ARBA00009677"/>
    </source>
</evidence>